<comment type="caution">
    <text evidence="3">The sequence shown here is derived from an EMBL/GenBank/DDBJ whole genome shotgun (WGS) entry which is preliminary data.</text>
</comment>
<keyword evidence="4" id="KW-1185">Reference proteome</keyword>
<dbReference type="Proteomes" id="UP000612282">
    <property type="component" value="Unassembled WGS sequence"/>
</dbReference>
<organism evidence="3 4">
    <name type="scientific">Actinoplanes couchii</name>
    <dbReference type="NCBI Taxonomy" id="403638"/>
    <lineage>
        <taxon>Bacteria</taxon>
        <taxon>Bacillati</taxon>
        <taxon>Actinomycetota</taxon>
        <taxon>Actinomycetes</taxon>
        <taxon>Micromonosporales</taxon>
        <taxon>Micromonosporaceae</taxon>
        <taxon>Actinoplanes</taxon>
    </lineage>
</organism>
<dbReference type="PANTHER" id="PTHR35176:SF6">
    <property type="entry name" value="HEME OXYGENASE HI_0854-RELATED"/>
    <property type="match status" value="1"/>
</dbReference>
<evidence type="ECO:0000256" key="1">
    <source>
        <dbReference type="ARBA" id="ARBA00023002"/>
    </source>
</evidence>
<sequence length="153" mass="16772">MARWEEIEREAPEFAARVRALFEAGTNKTIATLRRDGSPRISASEAEFIGGEITFGMMPDSLKLKDVRRDPRLAMHSPTLEPPPGDPSAGPGDAKLSGRAIETPPPPNTPHVGAGFFKIDLEEVVLTYVGTPADHLVIESWHQGKGHRRRTRA</sequence>
<dbReference type="SUPFAM" id="SSF50475">
    <property type="entry name" value="FMN-binding split barrel"/>
    <property type="match status" value="1"/>
</dbReference>
<keyword evidence="1" id="KW-0560">Oxidoreductase</keyword>
<dbReference type="PANTHER" id="PTHR35176">
    <property type="entry name" value="HEME OXYGENASE HI_0854-RELATED"/>
    <property type="match status" value="1"/>
</dbReference>
<gene>
    <name evidence="3" type="ORF">Aco03nite_021110</name>
</gene>
<dbReference type="EMBL" id="BOMG01000033">
    <property type="protein sequence ID" value="GID53707.1"/>
    <property type="molecule type" value="Genomic_DNA"/>
</dbReference>
<dbReference type="InterPro" id="IPR052019">
    <property type="entry name" value="F420H2_bilvrd_red/Heme_oxyg"/>
</dbReference>
<accession>A0ABQ3X5B0</accession>
<dbReference type="InterPro" id="IPR012349">
    <property type="entry name" value="Split_barrel_FMN-bd"/>
</dbReference>
<feature type="region of interest" description="Disordered" evidence="2">
    <location>
        <begin position="68"/>
        <end position="111"/>
    </location>
</feature>
<evidence type="ECO:0000256" key="2">
    <source>
        <dbReference type="SAM" id="MobiDB-lite"/>
    </source>
</evidence>
<evidence type="ECO:0000313" key="4">
    <source>
        <dbReference type="Proteomes" id="UP000612282"/>
    </source>
</evidence>
<evidence type="ECO:0000313" key="3">
    <source>
        <dbReference type="EMBL" id="GID53707.1"/>
    </source>
</evidence>
<proteinExistence type="predicted"/>
<reference evidence="3 4" key="1">
    <citation type="submission" date="2021-01" db="EMBL/GenBank/DDBJ databases">
        <title>Whole genome shotgun sequence of Actinoplanes couchii NBRC 106145.</title>
        <authorList>
            <person name="Komaki H."/>
            <person name="Tamura T."/>
        </authorList>
    </citation>
    <scope>NUCLEOTIDE SEQUENCE [LARGE SCALE GENOMIC DNA]</scope>
    <source>
        <strain evidence="3 4">NBRC 106145</strain>
    </source>
</reference>
<protein>
    <submittedName>
        <fullName evidence="3">Pyridoxamine 5'-phosphate oxidase</fullName>
    </submittedName>
</protein>
<name>A0ABQ3X5B0_9ACTN</name>
<dbReference type="RefSeq" id="WP_203794717.1">
    <property type="nucleotide sequence ID" value="NZ_BAAAQE010000088.1"/>
</dbReference>
<dbReference type="Gene3D" id="2.30.110.10">
    <property type="entry name" value="Electron Transport, Fmn-binding Protein, Chain A"/>
    <property type="match status" value="1"/>
</dbReference>